<sequence length="121" mass="13749">MTMKGRLLFKTTEIQPEYVAETMGAVSIQGKELAMTTAERLMNEGHMRGRMEGRVEGRVEGRMEGVYNEKYQIIMELRSFNMKPEEIAKITRLTPEKVKAVLAAGDKGLDLLLSKDQRKDV</sequence>
<accession>A0A562R2W3</accession>
<evidence type="ECO:0000313" key="2">
    <source>
        <dbReference type="Proteomes" id="UP000318307"/>
    </source>
</evidence>
<organism evidence="1 2">
    <name type="scientific">Desulfobotulus alkaliphilus</name>
    <dbReference type="NCBI Taxonomy" id="622671"/>
    <lineage>
        <taxon>Bacteria</taxon>
        <taxon>Pseudomonadati</taxon>
        <taxon>Thermodesulfobacteriota</taxon>
        <taxon>Desulfobacteria</taxon>
        <taxon>Desulfobacterales</taxon>
        <taxon>Desulfobacteraceae</taxon>
        <taxon>Desulfobotulus</taxon>
    </lineage>
</organism>
<keyword evidence="2" id="KW-1185">Reference proteome</keyword>
<dbReference type="EMBL" id="VLLC01000049">
    <property type="protein sequence ID" value="TWI63391.1"/>
    <property type="molecule type" value="Genomic_DNA"/>
</dbReference>
<dbReference type="OrthoDB" id="9813385at2"/>
<comment type="caution">
    <text evidence="1">The sequence shown here is derived from an EMBL/GenBank/DDBJ whole genome shotgun (WGS) entry which is preliminary data.</text>
</comment>
<dbReference type="AlphaFoldDB" id="A0A562R2W3"/>
<evidence type="ECO:0000313" key="1">
    <source>
        <dbReference type="EMBL" id="TWI63391.1"/>
    </source>
</evidence>
<dbReference type="Proteomes" id="UP000318307">
    <property type="component" value="Unassembled WGS sequence"/>
</dbReference>
<protein>
    <submittedName>
        <fullName evidence="1">Uncharacterized protein</fullName>
    </submittedName>
</protein>
<gene>
    <name evidence="1" type="ORF">LZ24_03262</name>
</gene>
<proteinExistence type="predicted"/>
<name>A0A562R2W3_9BACT</name>
<reference evidence="1 2" key="1">
    <citation type="submission" date="2019-07" db="EMBL/GenBank/DDBJ databases">
        <title>Genome sequencing of 100 strains of the haloalkaliphilic chemolithoautotrophic sulfur-oxidizing bacterium Thioalkalivibrio.</title>
        <authorList>
            <person name="Muyzer G."/>
        </authorList>
    </citation>
    <scope>NUCLEOTIDE SEQUENCE [LARGE SCALE GENOMIC DNA]</scope>
    <source>
        <strain evidence="1 2">ASO4-4</strain>
    </source>
</reference>
<dbReference type="RefSeq" id="WP_144686732.1">
    <property type="nucleotide sequence ID" value="NZ_VLLC01000049.1"/>
</dbReference>